<protein>
    <submittedName>
        <fullName evidence="3">Histidine kinase</fullName>
    </submittedName>
</protein>
<evidence type="ECO:0000313" key="3">
    <source>
        <dbReference type="EMBL" id="NOT34723.1"/>
    </source>
</evidence>
<feature type="domain" description="Signal transduction histidine kinase internal region" evidence="2">
    <location>
        <begin position="524"/>
        <end position="601"/>
    </location>
</feature>
<keyword evidence="1" id="KW-0812">Transmembrane</keyword>
<evidence type="ECO:0000259" key="2">
    <source>
        <dbReference type="Pfam" id="PF06580"/>
    </source>
</evidence>
<proteinExistence type="predicted"/>
<dbReference type="PANTHER" id="PTHR34220:SF7">
    <property type="entry name" value="SENSOR HISTIDINE KINASE YPDA"/>
    <property type="match status" value="1"/>
</dbReference>
<organism evidence="3 4">
    <name type="scientific">Eiseniibacteriota bacterium</name>
    <dbReference type="NCBI Taxonomy" id="2212470"/>
    <lineage>
        <taxon>Bacteria</taxon>
        <taxon>Candidatus Eiseniibacteriota</taxon>
    </lineage>
</organism>
<dbReference type="Pfam" id="PF06580">
    <property type="entry name" value="His_kinase"/>
    <property type="match status" value="1"/>
</dbReference>
<feature type="transmembrane region" description="Helical" evidence="1">
    <location>
        <begin position="150"/>
        <end position="170"/>
    </location>
</feature>
<dbReference type="GO" id="GO:0016020">
    <property type="term" value="C:membrane"/>
    <property type="evidence" value="ECO:0007669"/>
    <property type="project" value="InterPro"/>
</dbReference>
<gene>
    <name evidence="3" type="ORF">HOP12_11210</name>
</gene>
<dbReference type="Proteomes" id="UP000580839">
    <property type="component" value="Unassembled WGS sequence"/>
</dbReference>
<evidence type="ECO:0000313" key="4">
    <source>
        <dbReference type="Proteomes" id="UP000580839"/>
    </source>
</evidence>
<dbReference type="AlphaFoldDB" id="A0A849SLT7"/>
<dbReference type="InterPro" id="IPR036890">
    <property type="entry name" value="HATPase_C_sf"/>
</dbReference>
<keyword evidence="3" id="KW-0418">Kinase</keyword>
<feature type="transmembrane region" description="Helical" evidence="1">
    <location>
        <begin position="221"/>
        <end position="240"/>
    </location>
</feature>
<feature type="transmembrane region" description="Helical" evidence="1">
    <location>
        <begin position="324"/>
        <end position="346"/>
    </location>
</feature>
<keyword evidence="1" id="KW-1133">Transmembrane helix</keyword>
<dbReference type="EMBL" id="JABFRW010000143">
    <property type="protein sequence ID" value="NOT34723.1"/>
    <property type="molecule type" value="Genomic_DNA"/>
</dbReference>
<dbReference type="SUPFAM" id="SSF55874">
    <property type="entry name" value="ATPase domain of HSP90 chaperone/DNA topoisomerase II/histidine kinase"/>
    <property type="match status" value="1"/>
</dbReference>
<dbReference type="GO" id="GO:0000155">
    <property type="term" value="F:phosphorelay sensor kinase activity"/>
    <property type="evidence" value="ECO:0007669"/>
    <property type="project" value="InterPro"/>
</dbReference>
<dbReference type="InterPro" id="IPR010559">
    <property type="entry name" value="Sig_transdc_His_kin_internal"/>
</dbReference>
<keyword evidence="1" id="KW-0472">Membrane</keyword>
<evidence type="ECO:0000256" key="1">
    <source>
        <dbReference type="SAM" id="Phobius"/>
    </source>
</evidence>
<feature type="transmembrane region" description="Helical" evidence="1">
    <location>
        <begin position="252"/>
        <end position="271"/>
    </location>
</feature>
<dbReference type="Gene3D" id="2.30.42.10">
    <property type="match status" value="1"/>
</dbReference>
<feature type="transmembrane region" description="Helical" evidence="1">
    <location>
        <begin position="182"/>
        <end position="200"/>
    </location>
</feature>
<keyword evidence="3" id="KW-0808">Transferase</keyword>
<feature type="transmembrane region" description="Helical" evidence="1">
    <location>
        <begin position="283"/>
        <end position="304"/>
    </location>
</feature>
<dbReference type="InterPro" id="IPR036034">
    <property type="entry name" value="PDZ_sf"/>
</dbReference>
<feature type="transmembrane region" description="Helical" evidence="1">
    <location>
        <begin position="358"/>
        <end position="377"/>
    </location>
</feature>
<reference evidence="3 4" key="1">
    <citation type="submission" date="2020-04" db="EMBL/GenBank/DDBJ databases">
        <title>Metagenomic profiling of ammonia- and methane-oxidizing microorganisms in a Dutch drinking water treatment plant.</title>
        <authorList>
            <person name="Poghosyan L."/>
            <person name="Leucker S."/>
        </authorList>
    </citation>
    <scope>NUCLEOTIDE SEQUENCE [LARGE SCALE GENOMIC DNA]</scope>
    <source>
        <strain evidence="3">S-RSF-IL-03</strain>
    </source>
</reference>
<comment type="caution">
    <text evidence="3">The sequence shown here is derived from an EMBL/GenBank/DDBJ whole genome shotgun (WGS) entry which is preliminary data.</text>
</comment>
<accession>A0A849SLT7</accession>
<dbReference type="PANTHER" id="PTHR34220">
    <property type="entry name" value="SENSOR HISTIDINE KINASE YPDA"/>
    <property type="match status" value="1"/>
</dbReference>
<dbReference type="SUPFAM" id="SSF50156">
    <property type="entry name" value="PDZ domain-like"/>
    <property type="match status" value="1"/>
</dbReference>
<feature type="transmembrane region" description="Helical" evidence="1">
    <location>
        <begin position="389"/>
        <end position="406"/>
    </location>
</feature>
<name>A0A849SLT7_UNCEI</name>
<dbReference type="Gene3D" id="3.30.565.10">
    <property type="entry name" value="Histidine kinase-like ATPase, C-terminal domain"/>
    <property type="match status" value="1"/>
</dbReference>
<feature type="transmembrane region" description="Helical" evidence="1">
    <location>
        <begin position="124"/>
        <end position="143"/>
    </location>
</feature>
<sequence>MKTRMRVRRALAVAGVLAALLLVGPRILAFTPYPRLGISIDWTQAGFARVSQVYGPPAQGRLKPGDLLTHINGRPVRPPSLARSLDRVTLPTEAITLSGRRDGEIIEVWVPPAQVSVWQRVRFLLLHVSIAVAAPLVAFVVFWRRPDLGTAGVFLWLACLHAVSVVYDYFEYPVTDPTGPFRALMLAVGWLVLWTPAAALHFFAAFPRPRWAPSARWRSPWFWLVVLGYLAPLAFVVALLRTGQKPEGAFRIFEAFAVGVGAVSLLGRYLFTRGLDWVPSRTERVLALTVVAVFTIAGTLNSVLSEPDWVALMQFEVARLLLSLLSIATLLTPFMLAYLIALDPVFDPRRIVQKGIPYALLSGVLAALYLLIVLGGQRLFAEITGEQTLVLNVVAALVLAFAFAPFRERIQRWLDRLFRRDPIALRAALDGAGRHLLGAVHSEEVRRAVEDGIARGLDQRARVEWPVGAPPRLAAPEELPDHARAAVDNLLAQAGIRLESLALQAQRTAAERRAVELREAATRAELRALHAQVQPHFLFNALNALSYLTETDPPAAQRFTERLADMLRYTVEASTRSASLLSDEIGFVEDYLGIARERYDGDIAFEYRGSRELLSAAVPPLLLQPLVENSLKHGYAVDRPTLHMRLDAQREDGWLTLTFADDGRPSTNGDHRVRIGTGVGLDNLDQRVRRFGGAGASLAALPGDAGGFVVTVRWREAPEGGTR</sequence>
<dbReference type="InterPro" id="IPR050640">
    <property type="entry name" value="Bact_2-comp_sensor_kinase"/>
</dbReference>